<name>A0A382HP98_9ZZZZ</name>
<sequence length="300" mass="33263">MKTFSRPSRVSCSKAVGPVLLVLSLAALFACGGEGLPKGIPMNEEAVKKAVEDKSIEKLQEVAKKVPAVQKATDRVTQVQLDACAKMMQAGVQAVDHAFSLDQKDVQLDPEMLTTMKDLFGDQLSGAEIGTHVIPDLEALLEEYNLPDTSEKHFPFAAITLGRHILFQHRAGSLAQAFYSPEVLKKFDVDESQIDKSAGAKWEARALLAHEMTHVMQFVIQPETEARFVDYCKLSPWDDFSRYDYKLSEYPTLDQFSPEQAAEVVLNYVLLSNTDTIPSTNKEGADLEAHRAIIARSNVY</sequence>
<dbReference type="EMBL" id="UINC01062353">
    <property type="protein sequence ID" value="SVB88895.1"/>
    <property type="molecule type" value="Genomic_DNA"/>
</dbReference>
<accession>A0A382HP98</accession>
<reference evidence="1" key="1">
    <citation type="submission" date="2018-05" db="EMBL/GenBank/DDBJ databases">
        <authorList>
            <person name="Lanie J.A."/>
            <person name="Ng W.-L."/>
            <person name="Kazmierczak K.M."/>
            <person name="Andrzejewski T.M."/>
            <person name="Davidsen T.M."/>
            <person name="Wayne K.J."/>
            <person name="Tettelin H."/>
            <person name="Glass J.I."/>
            <person name="Rusch D."/>
            <person name="Podicherti R."/>
            <person name="Tsui H.-C.T."/>
            <person name="Winkler M.E."/>
        </authorList>
    </citation>
    <scope>NUCLEOTIDE SEQUENCE</scope>
</reference>
<gene>
    <name evidence="1" type="ORF">METZ01_LOCUS241749</name>
</gene>
<protein>
    <submittedName>
        <fullName evidence="1">Uncharacterized protein</fullName>
    </submittedName>
</protein>
<evidence type="ECO:0000313" key="1">
    <source>
        <dbReference type="EMBL" id="SVB88895.1"/>
    </source>
</evidence>
<dbReference type="AlphaFoldDB" id="A0A382HP98"/>
<dbReference type="PROSITE" id="PS51257">
    <property type="entry name" value="PROKAR_LIPOPROTEIN"/>
    <property type="match status" value="1"/>
</dbReference>
<organism evidence="1">
    <name type="scientific">marine metagenome</name>
    <dbReference type="NCBI Taxonomy" id="408172"/>
    <lineage>
        <taxon>unclassified sequences</taxon>
        <taxon>metagenomes</taxon>
        <taxon>ecological metagenomes</taxon>
    </lineage>
</organism>
<proteinExistence type="predicted"/>